<keyword evidence="1" id="KW-0645">Protease</keyword>
<dbReference type="Pfam" id="PF00082">
    <property type="entry name" value="Peptidase_S8"/>
    <property type="match status" value="1"/>
</dbReference>
<keyword evidence="3" id="KW-0720">Serine protease</keyword>
<dbReference type="InterPro" id="IPR023828">
    <property type="entry name" value="Peptidase_S8_Ser-AS"/>
</dbReference>
<protein>
    <submittedName>
        <fullName evidence="5">Peptidase S8</fullName>
    </submittedName>
</protein>
<dbReference type="InterPro" id="IPR036852">
    <property type="entry name" value="Peptidase_S8/S53_dom_sf"/>
</dbReference>
<dbReference type="CDD" id="cd07488">
    <property type="entry name" value="Peptidases_S8_2"/>
    <property type="match status" value="1"/>
</dbReference>
<dbReference type="SUPFAM" id="SSF52743">
    <property type="entry name" value="Subtilisin-like"/>
    <property type="match status" value="1"/>
</dbReference>
<dbReference type="eggNOG" id="COG1404">
    <property type="taxonomic scope" value="Bacteria"/>
</dbReference>
<dbReference type="HOGENOM" id="CLU_428847_0_0_14"/>
<feature type="domain" description="Peptidase S8/S53" evidence="4">
    <location>
        <begin position="268"/>
        <end position="497"/>
    </location>
</feature>
<reference evidence="5 6" key="1">
    <citation type="journal article" date="2011" name="PLoS ONE">
        <title>Core proteome of the minimal cell: comparative proteomics of three mollicute species.</title>
        <authorList>
            <person name="Fisunov G.Y."/>
            <person name="Alexeev D.G."/>
            <person name="Bazaleev N.A."/>
            <person name="Ladygina V.G."/>
            <person name="Galyamina M.A."/>
            <person name="Kondratov I.G."/>
            <person name="Zhukova N.A."/>
            <person name="Serebryakova M.V."/>
            <person name="Demina I.A."/>
            <person name="Govorun V.M."/>
        </authorList>
    </citation>
    <scope>NUCLEOTIDE SEQUENCE [LARGE SCALE GENOMIC DNA]</scope>
    <source>
        <strain evidence="5 6">S6</strain>
    </source>
</reference>
<keyword evidence="2" id="KW-0378">Hydrolase</keyword>
<dbReference type="RefSeq" id="WP_011883760.1">
    <property type="nucleotide sequence ID" value="NC_023030.2"/>
</dbReference>
<evidence type="ECO:0000256" key="2">
    <source>
        <dbReference type="ARBA" id="ARBA00022801"/>
    </source>
</evidence>
<dbReference type="Proteomes" id="UP000018735">
    <property type="component" value="Chromosome"/>
</dbReference>
<evidence type="ECO:0000256" key="1">
    <source>
        <dbReference type="ARBA" id="ARBA00022670"/>
    </source>
</evidence>
<dbReference type="AlphaFoldDB" id="A0A0F6CJZ7"/>
<accession>A0A0F6CJZ7</accession>
<dbReference type="KEGG" id="mgz:GCW_00525"/>
<dbReference type="EMBL" id="CP006916">
    <property type="protein sequence ID" value="AHB99419.1"/>
    <property type="molecule type" value="Genomic_DNA"/>
</dbReference>
<evidence type="ECO:0000313" key="6">
    <source>
        <dbReference type="Proteomes" id="UP000018735"/>
    </source>
</evidence>
<name>A0A0F6CJZ7_MYCGL</name>
<dbReference type="GO" id="GO:0004252">
    <property type="term" value="F:serine-type endopeptidase activity"/>
    <property type="evidence" value="ECO:0007669"/>
    <property type="project" value="InterPro"/>
</dbReference>
<evidence type="ECO:0000259" key="4">
    <source>
        <dbReference type="Pfam" id="PF00082"/>
    </source>
</evidence>
<dbReference type="GO" id="GO:0006508">
    <property type="term" value="P:proteolysis"/>
    <property type="evidence" value="ECO:0007669"/>
    <property type="project" value="UniProtKB-KW"/>
</dbReference>
<dbReference type="InterPro" id="IPR000209">
    <property type="entry name" value="Peptidase_S8/S53_dom"/>
</dbReference>
<evidence type="ECO:0000313" key="5">
    <source>
        <dbReference type="EMBL" id="AHB99419.1"/>
    </source>
</evidence>
<dbReference type="PROSITE" id="PS00138">
    <property type="entry name" value="SUBTILASE_SER"/>
    <property type="match status" value="1"/>
</dbReference>
<dbReference type="InterPro" id="IPR034065">
    <property type="entry name" value="All0781-like_dom"/>
</dbReference>
<organism evidence="5 6">
    <name type="scientific">Mycoplasmoides gallisepticum S6</name>
    <dbReference type="NCBI Taxonomy" id="1006581"/>
    <lineage>
        <taxon>Bacteria</taxon>
        <taxon>Bacillati</taxon>
        <taxon>Mycoplasmatota</taxon>
        <taxon>Mycoplasmoidales</taxon>
        <taxon>Mycoplasmoidaceae</taxon>
        <taxon>Mycoplasmoides</taxon>
    </lineage>
</organism>
<sequence length="647" mass="74286">MKLKTFISVVSLGITTSVVPLSAALQKKEAEVPSTSQLTKMKNYGLVNNSVQMKKQEQKVPNEVVYGSDNSIYDFENNEYYEGFITFKGNAVVYDQNSILQLIKKQPQVLDARKSKIIENYYLVSFFFKKNSNDQEKFDHFLEKYDLSGDFYMKENNQAVETVEQSSAQFNYDPKTNRVWEKFLNRYNSNFESNGYTDYERSQAIVYTRNQLKYNNEKRIGVAVLEVGERENDSKALIDAIDPYYFDPKITNVRNRWDLFWRDGFRSLQYGNHSTKVGSIISGTNGVNLYHDLYGVKYNAFDFNAVHSGTAYSGLENEIDYIKRLNNLKIVNNSWGVRNSNSTPEAWDSYNFYSRYIDLVTANEREMIYVFSAGNNGNLAQKFKKLSRYQLAYNTIVVGSNDYNGKKSSLSSIGSYNTNVPLILANGSNYSFKNDFSSGTSFSAPFISGILANTLIQYKEKYKLGINSIIAKAALGVSSKYDNSNVQRGLDYEYGAGSLDYKKLSSAFNNLNYIRWTNNRQVLVNNVWSNKNADNSLTVKKIFLRKGDVLRAGLSWLFNPERHTTYKRQLKETLNLTSSINYLSENYDLILKKDGLEKVSSKTLRNYEFIKYTVPEDGYYDLVVSKHSNRLVKPEIELALSWTTDVE</sequence>
<gene>
    <name evidence="5" type="ORF">GCW_00525</name>
</gene>
<dbReference type="Gene3D" id="3.40.50.200">
    <property type="entry name" value="Peptidase S8/S53 domain"/>
    <property type="match status" value="1"/>
</dbReference>
<evidence type="ECO:0000256" key="3">
    <source>
        <dbReference type="ARBA" id="ARBA00022825"/>
    </source>
</evidence>
<proteinExistence type="predicted"/>